<feature type="signal peptide" evidence="1">
    <location>
        <begin position="1"/>
        <end position="34"/>
    </location>
</feature>
<name>A0ABN0DSJ6_9FIRM</name>
<dbReference type="RefSeq" id="WP_006695870.1">
    <property type="nucleotide sequence ID" value="NZ_JH376857.1"/>
</dbReference>
<feature type="chain" id="PRO_5046372892" description="Autotransporter domain-containing protein" evidence="1">
    <location>
        <begin position="35"/>
        <end position="1697"/>
    </location>
</feature>
<accession>A0ABN0DSJ6</accession>
<feature type="domain" description="Autotransporter" evidence="2">
    <location>
        <begin position="1432"/>
        <end position="1697"/>
    </location>
</feature>
<gene>
    <name evidence="3" type="ORF">HMPREF9432_00382</name>
</gene>
<reference evidence="3 4" key="1">
    <citation type="submission" date="2011-08" db="EMBL/GenBank/DDBJ databases">
        <title>The Genome Sequence of Selenomonas noxia F0398.</title>
        <authorList>
            <consortium name="The Broad Institute Genome Sequencing Platform"/>
            <person name="Earl A."/>
            <person name="Ward D."/>
            <person name="Feldgarden M."/>
            <person name="Gevers D."/>
            <person name="Izard J."/>
            <person name="Ganesan A."/>
            <person name="Blanton J.M."/>
            <person name="Baranova O.V."/>
            <person name="Tanner A.C."/>
            <person name="Dewhirst F.E."/>
            <person name="Young S.K."/>
            <person name="Zeng Q."/>
            <person name="Gargeya S."/>
            <person name="Fitzgerald M."/>
            <person name="Haas B."/>
            <person name="Abouelleil A."/>
            <person name="Alvarado L."/>
            <person name="Arachchi H.M."/>
            <person name="Berlin A."/>
            <person name="Brown A."/>
            <person name="Chapman S.B."/>
            <person name="Chen Z."/>
            <person name="Dunbar C."/>
            <person name="Freedman E."/>
            <person name="Gearin G."/>
            <person name="Gellesch M."/>
            <person name="Goldberg J."/>
            <person name="Griggs A."/>
            <person name="Gujja S."/>
            <person name="Heiman D."/>
            <person name="Howarth C."/>
            <person name="Larson L."/>
            <person name="Lui A."/>
            <person name="MacDonald P.J.P."/>
            <person name="Montmayeur A."/>
            <person name="Murphy C."/>
            <person name="Neiman D."/>
            <person name="Pearson M."/>
            <person name="Priest M."/>
            <person name="Roberts A."/>
            <person name="Saif S."/>
            <person name="Shea T."/>
            <person name="Shenoy N."/>
            <person name="Sisk P."/>
            <person name="Stolte C."/>
            <person name="Sykes S."/>
            <person name="Wortman J."/>
            <person name="Nusbaum C."/>
            <person name="Birren B."/>
        </authorList>
    </citation>
    <scope>NUCLEOTIDE SEQUENCE [LARGE SCALE GENOMIC DNA]</scope>
    <source>
        <strain evidence="3 4">F0398</strain>
    </source>
</reference>
<evidence type="ECO:0000259" key="2">
    <source>
        <dbReference type="PROSITE" id="PS51208"/>
    </source>
</evidence>
<dbReference type="EMBL" id="ADGH01000003">
    <property type="protein sequence ID" value="EHG25881.1"/>
    <property type="molecule type" value="Genomic_DNA"/>
</dbReference>
<evidence type="ECO:0000313" key="4">
    <source>
        <dbReference type="Proteomes" id="UP000003175"/>
    </source>
</evidence>
<sequence>MFNGLKGRRRLALYVALGLSAGSGVFMDASAAYASDVTIPSTDTAHGAGINGTAETGRKDGNNVTIGETGAAGPAINGDVVGGYAAAGDTANNTVTIRSMIALDPGKAVYGGRSDTGSATGNAVRIVGGHMTNVYGGYTAGAGRVQNNAVTVTGGTVHGHITAGASAGMGAVSGNTIHLGDESHRDLSAAALTDADLRGAETGGSASGNILAVNAKAAAVKSVDRFDTYRFNLGDAIGAGDTMLQVVNAGAFDPAGNGVSLENIKIGSIDQHGRGSVTLLQGQAATQLKFDASVRELAATLTHELELRTDSGMNTANALLLNYNRFNGSRVTHDGRAAAVSELYGGLSRTGHTTTDNALTVTGLAADLAAAFGGKNEGAGGDVTKNHLTITGTDEPAPPNTVHAIASAYGGAIMNAANAGTVGGAADGMGNVITIAGGTVNNVYGGYSAGSGAVEGNAVTITGGTIGNSVTDGSVYGGHAANGTARANTVTLGGADGTYAADLVHANIYGDNAAANAENGNTLNVRAKNIAVKSVQNFDNYTFQMNPLITDRSTMLTIGRGGFGREIDWNKLTVENLPDLQGRNPGGRITLVRGDAAGALKFKTASVRRNNSTSDTEYVLETDTAAREAQEVLLIYAKFKNNTWAYNGTNPADTNEVSGGISYMDGSDTEGNTLAVTGVPAANLNAVYGGKTNGAAHSKNNRVLIYSTNVNPSSPVQQGQITNAYGGYTAAASGAAEGNEVHVYNGQVGTVYGGMAGGAANGNSALVYGGTVANVYGGSAAAATQGTASKNHVTIAGGTVSGQIAGGRSYDAAQNSRGNVVTLGAGDGSAGPNIAGAAVYGTSYYDTANSRELILANDSDRIAGNTLHVAAADITASSIRNFEKLNFTLADSFKDGRTMLTLSDEGGFGTVTDSGDQVRMKWENLTADTAGLSAQIGAGIQGRNTFTLLQTLVPGPPPQRRNDLHFSGYTETAYADVDRVYEKKLLVNSSAVKNGADVDANAVLLELNRYKDGTVTHDGSTSPAEVYGGYSAYDDTKQVNRQHIGHTTENNTLSITGVATGTNSLKAYGGYTGGAQGGSVGNMVHVNVTNAAPGQLDSVYGGYTKGADVVRGNTLRFSQGATVHDLAGGYIDSTTSSAAVEGNSVLIEGGSVGGTVYGGYTKGTGDAARNTVTLRGADVGGDVIGGYSDTVPAADARVTNGNTINLYGTHISGTIYGGAAKNNANEKAANGVGNTLAVRDRGTRAADFTGVQNLHFYIPEGTTADPAAATMLRLTDAAYLTDGKKDLTNVNVGVQLAGGRPTLSVGDTVSLMKAYKVDAGDSRAVEITSNTPLVNNTTGMQGVSLRYNFDLLTREAQNEANANTTNPSHLSNELIAQVTNIELNEQTKSLVETRAAATAMINSSIDFLADNGFRAAEEAISAGLAGAQASVSGGSSFQMWAAQGGSSIRLNSGSHVDTKGWNLNLGFAKQKTAGRNTVTYGPLLEYGRSTYDSYLDDGTHGDGKMSYFGAGVMAKSKNVSGAYVEGSVRVGRVKSDYAGTVSGIRTGYDNSSTYYAAHIGVGQEKELKGGNKIETYAKYFYSHQGGNTTKLHTGETYDFDAVNSHRIKVGSRYTKKFSNRSEFYTGLAYEYEFGSDAGATYLGYSTPSPSLKGGTGLLELGYQFAPQDGRVRYGVNLMGMTGKRRGLAGSVQINWAF</sequence>
<keyword evidence="1" id="KW-0732">Signal</keyword>
<dbReference type="PROSITE" id="PS51208">
    <property type="entry name" value="AUTOTRANSPORTER"/>
    <property type="match status" value="1"/>
</dbReference>
<evidence type="ECO:0000313" key="3">
    <source>
        <dbReference type="EMBL" id="EHG25881.1"/>
    </source>
</evidence>
<dbReference type="InterPro" id="IPR036709">
    <property type="entry name" value="Autotransporte_beta_dom_sf"/>
</dbReference>
<evidence type="ECO:0000256" key="1">
    <source>
        <dbReference type="SAM" id="SignalP"/>
    </source>
</evidence>
<organism evidence="3 4">
    <name type="scientific">Selenomonas noxia F0398</name>
    <dbReference type="NCBI Taxonomy" id="702437"/>
    <lineage>
        <taxon>Bacteria</taxon>
        <taxon>Bacillati</taxon>
        <taxon>Bacillota</taxon>
        <taxon>Negativicutes</taxon>
        <taxon>Selenomonadales</taxon>
        <taxon>Selenomonadaceae</taxon>
        <taxon>Selenomonas</taxon>
    </lineage>
</organism>
<comment type="caution">
    <text evidence="3">The sequence shown here is derived from an EMBL/GenBank/DDBJ whole genome shotgun (WGS) entry which is preliminary data.</text>
</comment>
<dbReference type="Gene3D" id="2.40.128.130">
    <property type="entry name" value="Autotransporter beta-domain"/>
    <property type="match status" value="1"/>
</dbReference>
<protein>
    <recommendedName>
        <fullName evidence="2">Autotransporter domain-containing protein</fullName>
    </recommendedName>
</protein>
<proteinExistence type="predicted"/>
<dbReference type="InterPro" id="IPR005546">
    <property type="entry name" value="Autotransporte_beta"/>
</dbReference>
<dbReference type="SUPFAM" id="SSF103515">
    <property type="entry name" value="Autotransporter"/>
    <property type="match status" value="1"/>
</dbReference>
<keyword evidence="4" id="KW-1185">Reference proteome</keyword>
<dbReference type="Proteomes" id="UP000003175">
    <property type="component" value="Unassembled WGS sequence"/>
</dbReference>